<feature type="transmembrane region" description="Helical" evidence="6">
    <location>
        <begin position="326"/>
        <end position="344"/>
    </location>
</feature>
<feature type="transmembrane region" description="Helical" evidence="6">
    <location>
        <begin position="49"/>
        <end position="71"/>
    </location>
</feature>
<name>A0AAW9WJE0_9FIRM</name>
<evidence type="ECO:0000256" key="2">
    <source>
        <dbReference type="ARBA" id="ARBA00022475"/>
    </source>
</evidence>
<feature type="transmembrane region" description="Helical" evidence="6">
    <location>
        <begin position="115"/>
        <end position="132"/>
    </location>
</feature>
<evidence type="ECO:0000256" key="4">
    <source>
        <dbReference type="ARBA" id="ARBA00022989"/>
    </source>
</evidence>
<feature type="transmembrane region" description="Helical" evidence="6">
    <location>
        <begin position="83"/>
        <end position="109"/>
    </location>
</feature>
<reference evidence="7 8" key="1">
    <citation type="submission" date="2019-09" db="EMBL/GenBank/DDBJ databases">
        <title>Draft genome sequencing of Hungatella hathewayi 123Y-2.</title>
        <authorList>
            <person name="Lv Q."/>
            <person name="Li S."/>
        </authorList>
    </citation>
    <scope>NUCLEOTIDE SEQUENCE [LARGE SCALE GENOMIC DNA]</scope>
    <source>
        <strain evidence="7 8">123Y-2</strain>
    </source>
</reference>
<dbReference type="PANTHER" id="PTHR30250">
    <property type="entry name" value="PST FAMILY PREDICTED COLANIC ACID TRANSPORTER"/>
    <property type="match status" value="1"/>
</dbReference>
<protein>
    <submittedName>
        <fullName evidence="7">Oligosaccharide flippase family protein</fullName>
    </submittedName>
</protein>
<accession>A0AAW9WJE0</accession>
<dbReference type="InterPro" id="IPR050833">
    <property type="entry name" value="Poly_Biosynth_Transport"/>
</dbReference>
<dbReference type="InterPro" id="IPR002797">
    <property type="entry name" value="Polysacc_synth"/>
</dbReference>
<dbReference type="PANTHER" id="PTHR30250:SF11">
    <property type="entry name" value="O-ANTIGEN TRANSPORTER-RELATED"/>
    <property type="match status" value="1"/>
</dbReference>
<dbReference type="GO" id="GO:0005886">
    <property type="term" value="C:plasma membrane"/>
    <property type="evidence" value="ECO:0007669"/>
    <property type="project" value="UniProtKB-SubCell"/>
</dbReference>
<feature type="transmembrane region" description="Helical" evidence="6">
    <location>
        <begin position="381"/>
        <end position="400"/>
    </location>
</feature>
<dbReference type="AlphaFoldDB" id="A0AAW9WJE0"/>
<keyword evidence="2" id="KW-1003">Cell membrane</keyword>
<feature type="transmembrane region" description="Helical" evidence="6">
    <location>
        <begin position="208"/>
        <end position="226"/>
    </location>
</feature>
<evidence type="ECO:0000256" key="5">
    <source>
        <dbReference type="ARBA" id="ARBA00023136"/>
    </source>
</evidence>
<evidence type="ECO:0000256" key="1">
    <source>
        <dbReference type="ARBA" id="ARBA00004651"/>
    </source>
</evidence>
<feature type="transmembrane region" description="Helical" evidence="6">
    <location>
        <begin position="436"/>
        <end position="453"/>
    </location>
</feature>
<keyword evidence="4 6" id="KW-1133">Transmembrane helix</keyword>
<gene>
    <name evidence="7" type="ORF">GNE07_21025</name>
</gene>
<evidence type="ECO:0000313" key="8">
    <source>
        <dbReference type="Proteomes" id="UP000434223"/>
    </source>
</evidence>
<organism evidence="7 8">
    <name type="scientific">Hungatella hathewayi</name>
    <dbReference type="NCBI Taxonomy" id="154046"/>
    <lineage>
        <taxon>Bacteria</taxon>
        <taxon>Bacillati</taxon>
        <taxon>Bacillota</taxon>
        <taxon>Clostridia</taxon>
        <taxon>Lachnospirales</taxon>
        <taxon>Lachnospiraceae</taxon>
        <taxon>Hungatella</taxon>
    </lineage>
</organism>
<evidence type="ECO:0000313" key="7">
    <source>
        <dbReference type="EMBL" id="MUB65511.1"/>
    </source>
</evidence>
<dbReference type="RefSeq" id="WP_155560864.1">
    <property type="nucleotide sequence ID" value="NZ_JBDMEG010000027.1"/>
</dbReference>
<dbReference type="Pfam" id="PF01943">
    <property type="entry name" value="Polysacc_synt"/>
    <property type="match status" value="1"/>
</dbReference>
<evidence type="ECO:0000256" key="3">
    <source>
        <dbReference type="ARBA" id="ARBA00022692"/>
    </source>
</evidence>
<feature type="transmembrane region" description="Helical" evidence="6">
    <location>
        <begin position="168"/>
        <end position="187"/>
    </location>
</feature>
<keyword evidence="5 6" id="KW-0472">Membrane</keyword>
<feature type="transmembrane region" description="Helical" evidence="6">
    <location>
        <begin position="293"/>
        <end position="314"/>
    </location>
</feature>
<dbReference type="Proteomes" id="UP000434223">
    <property type="component" value="Unassembled WGS sequence"/>
</dbReference>
<comment type="caution">
    <text evidence="7">The sequence shown here is derived from an EMBL/GenBank/DDBJ whole genome shotgun (WGS) entry which is preliminary data.</text>
</comment>
<keyword evidence="3 6" id="KW-0812">Transmembrane</keyword>
<comment type="subcellular location">
    <subcellularLocation>
        <location evidence="1">Cell membrane</location>
        <topology evidence="1">Multi-pass membrane protein</topology>
    </subcellularLocation>
</comment>
<evidence type="ECO:0000256" key="6">
    <source>
        <dbReference type="SAM" id="Phobius"/>
    </source>
</evidence>
<feature type="transmembrane region" description="Helical" evidence="6">
    <location>
        <begin position="12"/>
        <end position="29"/>
    </location>
</feature>
<dbReference type="EMBL" id="WNME01000016">
    <property type="protein sequence ID" value="MUB65511.1"/>
    <property type="molecule type" value="Genomic_DNA"/>
</dbReference>
<sequence>MQDLIRFVRTTGIYLVGNVLIKIISFLLLPIYTKYLPPASYGTYDLNTAYITFLSSILFLDIWGGILRFMFDYKKEAEKANVVKAGCVIFTISTLVYSIAVILLGSIMGIEYKCWLLLFGLLTNIQQVMGFVSRGYGKNKMFALAGVLSSCITIICNIWFIVVMKGSYQFLYISSCIGAMTGIIIMGRAVKLTHILKYKRLDVSLLKAMVVYSLPLSINSAAYWFLSSFNKVLIRYKLSVAENGLYAIANKFTGIISLFTQCFQMAWQELTFSKANKSKAEMAAFYTTAFQEYIEFMTLGCTGIIPCVKIFFPLLVDASYLNAEPLIPVAILAALFSCVSSFLGSILSTLKKNRSIFTTTLAGSIVNVFIAVIAMNFMGVQAANIALALGYLVIDIRRFLLIKKYVYIKVNWKLLVALFFQVLFSCKIYFSFNLFYNGIFIVLLCCEAIIIYKDKIKMFYTGRGNL</sequence>
<feature type="transmembrane region" description="Helical" evidence="6">
    <location>
        <begin position="246"/>
        <end position="272"/>
    </location>
</feature>
<feature type="transmembrane region" description="Helical" evidence="6">
    <location>
        <begin position="141"/>
        <end position="162"/>
    </location>
</feature>
<proteinExistence type="predicted"/>
<feature type="transmembrane region" description="Helical" evidence="6">
    <location>
        <begin position="356"/>
        <end position="375"/>
    </location>
</feature>